<dbReference type="Proteomes" id="UP001500782">
    <property type="component" value="Unassembled WGS sequence"/>
</dbReference>
<evidence type="ECO:0000313" key="3">
    <source>
        <dbReference type="Proteomes" id="UP001500782"/>
    </source>
</evidence>
<comment type="caution">
    <text evidence="2">The sequence shown here is derived from an EMBL/GenBank/DDBJ whole genome shotgun (WGS) entry which is preliminary data.</text>
</comment>
<keyword evidence="1" id="KW-1133">Transmembrane helix</keyword>
<keyword evidence="1" id="KW-0472">Membrane</keyword>
<feature type="transmembrane region" description="Helical" evidence="1">
    <location>
        <begin position="21"/>
        <end position="41"/>
    </location>
</feature>
<gene>
    <name evidence="2" type="ORF">GCM10008967_20480</name>
</gene>
<evidence type="ECO:0008006" key="4">
    <source>
        <dbReference type="Google" id="ProtNLM"/>
    </source>
</evidence>
<name>A0ABN0W9H0_9BACI</name>
<feature type="transmembrane region" description="Helical" evidence="1">
    <location>
        <begin position="229"/>
        <end position="255"/>
    </location>
</feature>
<feature type="transmembrane region" description="Helical" evidence="1">
    <location>
        <begin position="275"/>
        <end position="294"/>
    </location>
</feature>
<reference evidence="2 3" key="1">
    <citation type="journal article" date="2019" name="Int. J. Syst. Evol. Microbiol.">
        <title>The Global Catalogue of Microorganisms (GCM) 10K type strain sequencing project: providing services to taxonomists for standard genome sequencing and annotation.</title>
        <authorList>
            <consortium name="The Broad Institute Genomics Platform"/>
            <consortium name="The Broad Institute Genome Sequencing Center for Infectious Disease"/>
            <person name="Wu L."/>
            <person name="Ma J."/>
        </authorList>
    </citation>
    <scope>NUCLEOTIDE SEQUENCE [LARGE SCALE GENOMIC DNA]</scope>
    <source>
        <strain evidence="2 3">JCM 9731</strain>
    </source>
</reference>
<sequence length="365" mass="39466">MEKNPIKSRPPDSSRRKWSTFEVIGILLVFLSLALLLFAPNSLSQLFDTMIKEVKPIVVDTFLTSEVGIAIIVSVIVGRILERFGFTDGLIRLFVPIMKWFKINPSVIIPSVYNILGDINAAGKIAGPILVKANATKAEQKISVATMIQSPQSFATFVLGLIALAAFGINAFPLVILSIFVPIILVPWLLSKTIYRDTQKVELEALPRFTPKTRILDTIFSSAKEGVELLFLTIIPAVAVVFFFIGMFKFIGIWAPIEAGMASVLTFLSIEPSTGIVSVLAAPTLAVAQLAELASNIPPSLIVGSFVLANSGLPLSVIFGQVPVTWAQSSGLNEKEVLEAAIVGMIIRIITACLLGYFLTPLLVV</sequence>
<organism evidence="2 3">
    <name type="scientific">Bacillus carboniphilus</name>
    <dbReference type="NCBI Taxonomy" id="86663"/>
    <lineage>
        <taxon>Bacteria</taxon>
        <taxon>Bacillati</taxon>
        <taxon>Bacillota</taxon>
        <taxon>Bacilli</taxon>
        <taxon>Bacillales</taxon>
        <taxon>Bacillaceae</taxon>
        <taxon>Bacillus</taxon>
    </lineage>
</organism>
<feature type="transmembrane region" description="Helical" evidence="1">
    <location>
        <begin position="340"/>
        <end position="364"/>
    </location>
</feature>
<evidence type="ECO:0000313" key="2">
    <source>
        <dbReference type="EMBL" id="GAA0329898.1"/>
    </source>
</evidence>
<keyword evidence="1" id="KW-0812">Transmembrane</keyword>
<feature type="transmembrane region" description="Helical" evidence="1">
    <location>
        <begin position="301"/>
        <end position="320"/>
    </location>
</feature>
<accession>A0ABN0W9H0</accession>
<feature type="transmembrane region" description="Helical" evidence="1">
    <location>
        <begin position="157"/>
        <end position="190"/>
    </location>
</feature>
<proteinExistence type="predicted"/>
<dbReference type="RefSeq" id="WP_343798747.1">
    <property type="nucleotide sequence ID" value="NZ_BAAADJ010000021.1"/>
</dbReference>
<keyword evidence="3" id="KW-1185">Reference proteome</keyword>
<protein>
    <recommendedName>
        <fullName evidence="4">Nucleoside transporter/FeoB GTPase Gate domain-containing protein</fullName>
    </recommendedName>
</protein>
<feature type="transmembrane region" description="Helical" evidence="1">
    <location>
        <begin position="61"/>
        <end position="81"/>
    </location>
</feature>
<dbReference type="EMBL" id="BAAADJ010000021">
    <property type="protein sequence ID" value="GAA0329898.1"/>
    <property type="molecule type" value="Genomic_DNA"/>
</dbReference>
<evidence type="ECO:0000256" key="1">
    <source>
        <dbReference type="SAM" id="Phobius"/>
    </source>
</evidence>